<dbReference type="PANTHER" id="PTHR37938">
    <property type="entry name" value="BLL0215 PROTEIN"/>
    <property type="match status" value="1"/>
</dbReference>
<dbReference type="EMBL" id="CP045851">
    <property type="protein sequence ID" value="QGG94808.1"/>
    <property type="molecule type" value="Genomic_DNA"/>
</dbReference>
<dbReference type="KEGG" id="atq:GH723_06625"/>
<dbReference type="InterPro" id="IPR018649">
    <property type="entry name" value="SHOCT"/>
</dbReference>
<dbReference type="AlphaFoldDB" id="A0A5Q2RD78"/>
<proteinExistence type="predicted"/>
<dbReference type="InterPro" id="IPR005182">
    <property type="entry name" value="YdbS-like_PH"/>
</dbReference>
<name>A0A5Q2RD78_9ACTN</name>
<keyword evidence="1" id="KW-1133">Transmembrane helix</keyword>
<accession>A0A5Q2RD78</accession>
<reference evidence="4 5" key="1">
    <citation type="submission" date="2019-11" db="EMBL/GenBank/DDBJ databases">
        <authorList>
            <person name="He Y."/>
        </authorList>
    </citation>
    <scope>NUCLEOTIDE SEQUENCE [LARGE SCALE GENOMIC DNA]</scope>
    <source>
        <strain evidence="4 5">SCSIO 58843</strain>
    </source>
</reference>
<keyword evidence="1" id="KW-0472">Membrane</keyword>
<dbReference type="RefSeq" id="WP_153758916.1">
    <property type="nucleotide sequence ID" value="NZ_CP045851.1"/>
</dbReference>
<dbReference type="Proteomes" id="UP000334019">
    <property type="component" value="Chromosome"/>
</dbReference>
<feature type="domain" description="YdbS-like PH" evidence="2">
    <location>
        <begin position="73"/>
        <end position="142"/>
    </location>
</feature>
<evidence type="ECO:0000256" key="1">
    <source>
        <dbReference type="SAM" id="Phobius"/>
    </source>
</evidence>
<dbReference type="Pfam" id="PF03703">
    <property type="entry name" value="bPH_2"/>
    <property type="match status" value="1"/>
</dbReference>
<feature type="transmembrane region" description="Helical" evidence="1">
    <location>
        <begin position="21"/>
        <end position="43"/>
    </location>
</feature>
<organism evidence="4 5">
    <name type="scientific">Actinomarinicola tropica</name>
    <dbReference type="NCBI Taxonomy" id="2789776"/>
    <lineage>
        <taxon>Bacteria</taxon>
        <taxon>Bacillati</taxon>
        <taxon>Actinomycetota</taxon>
        <taxon>Acidimicrobiia</taxon>
        <taxon>Acidimicrobiales</taxon>
        <taxon>Iamiaceae</taxon>
        <taxon>Actinomarinicola</taxon>
    </lineage>
</organism>
<keyword evidence="1" id="KW-0812">Transmembrane</keyword>
<evidence type="ECO:0000259" key="2">
    <source>
        <dbReference type="Pfam" id="PF03703"/>
    </source>
</evidence>
<dbReference type="PANTHER" id="PTHR37938:SF1">
    <property type="entry name" value="BLL0215 PROTEIN"/>
    <property type="match status" value="1"/>
</dbReference>
<protein>
    <submittedName>
        <fullName evidence="4">PH domain-containing protein</fullName>
    </submittedName>
</protein>
<sequence>MAFPEDYLHPNEELILDLKPHWFRLVLPAGALVVALLVGLVVVLNEVHAVVNLAVGVLLIAAVAWFGVEYARWVSTHFVLTSDRVIHRSGIISREGIEIPLERINTVFSSQSVFERMIGAGDLVIESASTEGRQEFNDMRKPGSIQNEIYVAMEENENRKFDRIGRGGAPAPAAAPSIAEQIEQLDSLRQRGLISEEEFTRKKSELLDRM</sequence>
<evidence type="ECO:0000313" key="4">
    <source>
        <dbReference type="EMBL" id="QGG94808.1"/>
    </source>
</evidence>
<feature type="transmembrane region" description="Helical" evidence="1">
    <location>
        <begin position="49"/>
        <end position="68"/>
    </location>
</feature>
<evidence type="ECO:0000259" key="3">
    <source>
        <dbReference type="Pfam" id="PF09851"/>
    </source>
</evidence>
<evidence type="ECO:0000313" key="5">
    <source>
        <dbReference type="Proteomes" id="UP000334019"/>
    </source>
</evidence>
<keyword evidence="5" id="KW-1185">Reference proteome</keyword>
<dbReference type="Pfam" id="PF09851">
    <property type="entry name" value="SHOCT"/>
    <property type="match status" value="1"/>
</dbReference>
<feature type="domain" description="SHOCT" evidence="3">
    <location>
        <begin position="180"/>
        <end position="207"/>
    </location>
</feature>
<gene>
    <name evidence="4" type="ORF">GH723_06625</name>
</gene>